<sequence>MGKNQQIIKLFVVLFFSTAFIFSFSHYGAKAFEKLTNTDGEFSDGTAIGALDVSGKTEVEVISLLEEKYVDWLKDTTIGLQYGEKIVPFDVNQFHLDAKQTVDSIKDGQKNPAFITIDKSQVEVQVQMLFPQIKINDINLDKLTNSINKTASLFEAGSHSFNLFEEYLLADHIKKDAVLNVAVIDMIEVPEGLQSLIKNNASIEIPEESTFSLLEYAKKYKIKETSTLNVMATGIYQAVLPWNFSIVDRSISSSLPDYANLGFEAKVNQTKKADLVIANPNKVKYMLELQLDNGSLKVTLKGEKLVYNYKITTKDEQKLKPKTIIQYSPLLLPGKTTVQTKGAEGLIVKVYRDVYQGNTFIKSELISEDYYPPTYQVEVHGLAGSGQGTTTNSGTSNQNGTENNNQTTNPSNSIGNQTTPNSDTAQQDSNDSDLWGKLNEQPK</sequence>
<dbReference type="RefSeq" id="WP_248736528.1">
    <property type="nucleotide sequence ID" value="NZ_CALBWS010000025.1"/>
</dbReference>
<keyword evidence="3" id="KW-0472">Membrane</keyword>
<feature type="transmembrane region" description="Helical" evidence="3">
    <location>
        <begin position="7"/>
        <end position="27"/>
    </location>
</feature>
<evidence type="ECO:0000259" key="4">
    <source>
        <dbReference type="SMART" id="SM01208"/>
    </source>
</evidence>
<organism evidence="5 6">
    <name type="scientific">Neobacillus rhizosphaerae</name>
    <dbReference type="NCBI Taxonomy" id="2880965"/>
    <lineage>
        <taxon>Bacteria</taxon>
        <taxon>Bacillati</taxon>
        <taxon>Bacillota</taxon>
        <taxon>Bacilli</taxon>
        <taxon>Bacillales</taxon>
        <taxon>Bacillaceae</taxon>
        <taxon>Neobacillus</taxon>
    </lineage>
</organism>
<evidence type="ECO:0000313" key="5">
    <source>
        <dbReference type="EMBL" id="CAH2716271.1"/>
    </source>
</evidence>
<keyword evidence="3" id="KW-0812">Transmembrane</keyword>
<comment type="caution">
    <text evidence="5">The sequence shown here is derived from an EMBL/GenBank/DDBJ whole genome shotgun (WGS) entry which is preliminary data.</text>
</comment>
<dbReference type="Gene3D" id="2.20.230.10">
    <property type="entry name" value="Resuscitation-promoting factor rpfb"/>
    <property type="match status" value="1"/>
</dbReference>
<name>A0ABN8KV44_9BACI</name>
<dbReference type="InterPro" id="IPR052913">
    <property type="entry name" value="Glycopeptide_resist_protein"/>
</dbReference>
<evidence type="ECO:0000313" key="6">
    <source>
        <dbReference type="Proteomes" id="UP000838308"/>
    </source>
</evidence>
<proteinExistence type="predicted"/>
<feature type="compositionally biased region" description="Low complexity" evidence="2">
    <location>
        <begin position="388"/>
        <end position="409"/>
    </location>
</feature>
<keyword evidence="3" id="KW-1133">Transmembrane helix</keyword>
<feature type="compositionally biased region" description="Polar residues" evidence="2">
    <location>
        <begin position="410"/>
        <end position="429"/>
    </location>
</feature>
<dbReference type="InterPro" id="IPR011098">
    <property type="entry name" value="G5_dom"/>
</dbReference>
<gene>
    <name evidence="5" type="ORF">BACCIP111895_03455</name>
</gene>
<feature type="region of interest" description="Disordered" evidence="2">
    <location>
        <begin position="381"/>
        <end position="443"/>
    </location>
</feature>
<evidence type="ECO:0000256" key="2">
    <source>
        <dbReference type="SAM" id="MobiDB-lite"/>
    </source>
</evidence>
<dbReference type="PANTHER" id="PTHR35788">
    <property type="entry name" value="EXPORTED PROTEIN-RELATED"/>
    <property type="match status" value="1"/>
</dbReference>
<protein>
    <recommendedName>
        <fullName evidence="4">G5 domain-containing protein</fullName>
    </recommendedName>
</protein>
<dbReference type="EMBL" id="CALBWS010000025">
    <property type="protein sequence ID" value="CAH2716271.1"/>
    <property type="molecule type" value="Genomic_DNA"/>
</dbReference>
<feature type="domain" description="G5" evidence="4">
    <location>
        <begin position="307"/>
        <end position="384"/>
    </location>
</feature>
<reference evidence="5" key="1">
    <citation type="submission" date="2022-04" db="EMBL/GenBank/DDBJ databases">
        <authorList>
            <person name="Criscuolo A."/>
        </authorList>
    </citation>
    <scope>NUCLEOTIDE SEQUENCE</scope>
    <source>
        <strain evidence="5">CIP111895</strain>
    </source>
</reference>
<evidence type="ECO:0000256" key="1">
    <source>
        <dbReference type="ARBA" id="ARBA00022729"/>
    </source>
</evidence>
<keyword evidence="1" id="KW-0732">Signal</keyword>
<accession>A0ABN8KV44</accession>
<dbReference type="SMART" id="SM01208">
    <property type="entry name" value="G5"/>
    <property type="match status" value="1"/>
</dbReference>
<keyword evidence="6" id="KW-1185">Reference proteome</keyword>
<dbReference type="PANTHER" id="PTHR35788:SF1">
    <property type="entry name" value="EXPORTED PROTEIN"/>
    <property type="match status" value="1"/>
</dbReference>
<dbReference type="Pfam" id="PF07501">
    <property type="entry name" value="G5"/>
    <property type="match status" value="1"/>
</dbReference>
<evidence type="ECO:0000256" key="3">
    <source>
        <dbReference type="SAM" id="Phobius"/>
    </source>
</evidence>
<dbReference type="Proteomes" id="UP000838308">
    <property type="component" value="Unassembled WGS sequence"/>
</dbReference>